<keyword evidence="4 5" id="KW-0472">Membrane</keyword>
<feature type="transmembrane region" description="Helical" evidence="5">
    <location>
        <begin position="198"/>
        <end position="213"/>
    </location>
</feature>
<protein>
    <submittedName>
        <fullName evidence="7">O-antigen ligase</fullName>
    </submittedName>
</protein>
<feature type="transmembrane region" description="Helical" evidence="5">
    <location>
        <begin position="219"/>
        <end position="235"/>
    </location>
</feature>
<evidence type="ECO:0000259" key="6">
    <source>
        <dbReference type="Pfam" id="PF04932"/>
    </source>
</evidence>
<sequence length="423" mass="47991">MRQALLKWGTLPNTWLYLLLAYPIIDYIMRKILPIPIVSSFWDDGLILVLLVFALIGFLQGERKMPAIKHLLIAFLMYGLGLMMVDMVNLDASIEGFRSIYQYMLAFVIGFYLFQSKEQLTNMIRLLGVVGFIVGLIGVMQVVLGVETSLAWVNAGESTRTRAFSIVTSPNVLGSYMAFITPVAMGLFLYTKQKKEKIWWLLVSLTTLAALLFTASRGAWFAFAFVIFIGCWIWNRRLAIYLLILGIIGAVVLYYVPNLPLIGTVKDRLATLFTVEYFQKSLQDGRLARWYEAYNKMRVDPLFGVGMGHHGGAVASRHFGTIYSDSYLFKSIAELGLLGVGLLISLIVLIIRYCFQVTTRMMKTPSFYILLGISCGMLAVSLHNMVENIFEVPFMSLYFWLFGGFFCALHTRGDEENRRVDER</sequence>
<feature type="transmembrane region" description="Helical" evidence="5">
    <location>
        <begin position="12"/>
        <end position="29"/>
    </location>
</feature>
<feature type="transmembrane region" description="Helical" evidence="5">
    <location>
        <begin position="96"/>
        <end position="114"/>
    </location>
</feature>
<keyword evidence="8" id="KW-1185">Reference proteome</keyword>
<feature type="transmembrane region" description="Helical" evidence="5">
    <location>
        <begin position="126"/>
        <end position="153"/>
    </location>
</feature>
<keyword evidence="2 5" id="KW-0812">Transmembrane</keyword>
<keyword evidence="7" id="KW-0436">Ligase</keyword>
<feature type="transmembrane region" description="Helical" evidence="5">
    <location>
        <begin position="71"/>
        <end position="90"/>
    </location>
</feature>
<dbReference type="AlphaFoldDB" id="A0A939BUY8"/>
<dbReference type="PANTHER" id="PTHR37422">
    <property type="entry name" value="TEICHURONIC ACID BIOSYNTHESIS PROTEIN TUAE"/>
    <property type="match status" value="1"/>
</dbReference>
<accession>A0A939BUY8</accession>
<comment type="subcellular location">
    <subcellularLocation>
        <location evidence="1">Membrane</location>
        <topology evidence="1">Multi-pass membrane protein</topology>
    </subcellularLocation>
</comment>
<dbReference type="GO" id="GO:0016874">
    <property type="term" value="F:ligase activity"/>
    <property type="evidence" value="ECO:0007669"/>
    <property type="project" value="UniProtKB-KW"/>
</dbReference>
<feature type="transmembrane region" description="Helical" evidence="5">
    <location>
        <begin position="392"/>
        <end position="409"/>
    </location>
</feature>
<dbReference type="GO" id="GO:0016020">
    <property type="term" value="C:membrane"/>
    <property type="evidence" value="ECO:0007669"/>
    <property type="project" value="UniProtKB-SubCell"/>
</dbReference>
<feature type="transmembrane region" description="Helical" evidence="5">
    <location>
        <begin position="335"/>
        <end position="355"/>
    </location>
</feature>
<evidence type="ECO:0000313" key="7">
    <source>
        <dbReference type="EMBL" id="MBM7590101.1"/>
    </source>
</evidence>
<feature type="transmembrane region" description="Helical" evidence="5">
    <location>
        <begin position="41"/>
        <end position="59"/>
    </location>
</feature>
<reference evidence="7" key="1">
    <citation type="submission" date="2021-01" db="EMBL/GenBank/DDBJ databases">
        <title>Genomic Encyclopedia of Type Strains, Phase IV (KMG-IV): sequencing the most valuable type-strain genomes for metagenomic binning, comparative biology and taxonomic classification.</title>
        <authorList>
            <person name="Goeker M."/>
        </authorList>
    </citation>
    <scope>NUCLEOTIDE SEQUENCE</scope>
    <source>
        <strain evidence="7">DSM 25523</strain>
    </source>
</reference>
<gene>
    <name evidence="7" type="ORF">JOD01_001702</name>
</gene>
<dbReference type="Proteomes" id="UP000717624">
    <property type="component" value="Unassembled WGS sequence"/>
</dbReference>
<proteinExistence type="predicted"/>
<dbReference type="InterPro" id="IPR051533">
    <property type="entry name" value="WaaL-like"/>
</dbReference>
<evidence type="ECO:0000256" key="3">
    <source>
        <dbReference type="ARBA" id="ARBA00022989"/>
    </source>
</evidence>
<keyword evidence="3 5" id="KW-1133">Transmembrane helix</keyword>
<evidence type="ECO:0000256" key="4">
    <source>
        <dbReference type="ARBA" id="ARBA00023136"/>
    </source>
</evidence>
<evidence type="ECO:0000256" key="1">
    <source>
        <dbReference type="ARBA" id="ARBA00004141"/>
    </source>
</evidence>
<dbReference type="PANTHER" id="PTHR37422:SF13">
    <property type="entry name" value="LIPOPOLYSACCHARIDE BIOSYNTHESIS PROTEIN PA4999-RELATED"/>
    <property type="match status" value="1"/>
</dbReference>
<dbReference type="Pfam" id="PF04932">
    <property type="entry name" value="Wzy_C"/>
    <property type="match status" value="1"/>
</dbReference>
<name>A0A939BUY8_9BACL</name>
<feature type="transmembrane region" description="Helical" evidence="5">
    <location>
        <begin position="173"/>
        <end position="191"/>
    </location>
</feature>
<dbReference type="RefSeq" id="WP_204517794.1">
    <property type="nucleotide sequence ID" value="NZ_BAABIN010000007.1"/>
</dbReference>
<feature type="domain" description="O-antigen ligase-related" evidence="6">
    <location>
        <begin position="203"/>
        <end position="343"/>
    </location>
</feature>
<dbReference type="InterPro" id="IPR007016">
    <property type="entry name" value="O-antigen_ligase-rel_domated"/>
</dbReference>
<feature type="transmembrane region" description="Helical" evidence="5">
    <location>
        <begin position="367"/>
        <end position="386"/>
    </location>
</feature>
<evidence type="ECO:0000313" key="8">
    <source>
        <dbReference type="Proteomes" id="UP000717624"/>
    </source>
</evidence>
<organism evidence="7 8">
    <name type="scientific">Brevibacillus fulvus</name>
    <dbReference type="NCBI Taxonomy" id="1125967"/>
    <lineage>
        <taxon>Bacteria</taxon>
        <taxon>Bacillati</taxon>
        <taxon>Bacillota</taxon>
        <taxon>Bacilli</taxon>
        <taxon>Bacillales</taxon>
        <taxon>Paenibacillaceae</taxon>
        <taxon>Brevibacillus</taxon>
    </lineage>
</organism>
<comment type="caution">
    <text evidence="7">The sequence shown here is derived from an EMBL/GenBank/DDBJ whole genome shotgun (WGS) entry which is preliminary data.</text>
</comment>
<evidence type="ECO:0000256" key="5">
    <source>
        <dbReference type="SAM" id="Phobius"/>
    </source>
</evidence>
<feature type="transmembrane region" description="Helical" evidence="5">
    <location>
        <begin position="240"/>
        <end position="257"/>
    </location>
</feature>
<dbReference type="EMBL" id="JAFBEB010000004">
    <property type="protein sequence ID" value="MBM7590101.1"/>
    <property type="molecule type" value="Genomic_DNA"/>
</dbReference>
<evidence type="ECO:0000256" key="2">
    <source>
        <dbReference type="ARBA" id="ARBA00022692"/>
    </source>
</evidence>